<comment type="similarity">
    <text evidence="2">Belongs to the thioester dehydratase family. FabA subfamily.</text>
</comment>
<dbReference type="InterPro" id="IPR014030">
    <property type="entry name" value="Ketoacyl_synth_N"/>
</dbReference>
<evidence type="ECO:0000256" key="12">
    <source>
        <dbReference type="SAM" id="MobiDB-lite"/>
    </source>
</evidence>
<dbReference type="EMBL" id="AP021876">
    <property type="protein sequence ID" value="BBO80038.1"/>
    <property type="molecule type" value="Genomic_DNA"/>
</dbReference>
<dbReference type="SUPFAM" id="SSF52151">
    <property type="entry name" value="FabD/lysophospholipase-like"/>
    <property type="match status" value="1"/>
</dbReference>
<evidence type="ECO:0000256" key="7">
    <source>
        <dbReference type="ARBA" id="ARBA00022832"/>
    </source>
</evidence>
<evidence type="ECO:0000313" key="14">
    <source>
        <dbReference type="EMBL" id="BBO80038.1"/>
    </source>
</evidence>
<dbReference type="PROSITE" id="PS00606">
    <property type="entry name" value="KS3_1"/>
    <property type="match status" value="1"/>
</dbReference>
<evidence type="ECO:0000256" key="3">
    <source>
        <dbReference type="ARBA" id="ARBA00022450"/>
    </source>
</evidence>
<dbReference type="InterPro" id="IPR013114">
    <property type="entry name" value="FabA_FabZ"/>
</dbReference>
<evidence type="ECO:0000256" key="10">
    <source>
        <dbReference type="ARBA" id="ARBA00023239"/>
    </source>
</evidence>
<dbReference type="InterPro" id="IPR018201">
    <property type="entry name" value="Ketoacyl_synth_AS"/>
</dbReference>
<dbReference type="InterPro" id="IPR014031">
    <property type="entry name" value="Ketoacyl_synth_C"/>
</dbReference>
<reference evidence="14 15" key="1">
    <citation type="submission" date="2019-11" db="EMBL/GenBank/DDBJ databases">
        <title>Comparative genomics of hydrocarbon-degrading Desulfosarcina strains.</title>
        <authorList>
            <person name="Watanabe M."/>
            <person name="Kojima H."/>
            <person name="Fukui M."/>
        </authorList>
    </citation>
    <scope>NUCLEOTIDE SEQUENCE [LARGE SCALE GENOMIC DNA]</scope>
    <source>
        <strain evidence="14 15">28bB2T</strain>
    </source>
</reference>
<dbReference type="SUPFAM" id="SSF53901">
    <property type="entry name" value="Thiolase-like"/>
    <property type="match status" value="3"/>
</dbReference>
<keyword evidence="9" id="KW-0275">Fatty acid biosynthesis</keyword>
<dbReference type="Gene3D" id="3.40.366.10">
    <property type="entry name" value="Malonyl-Coenzyme A Acyl Carrier Protein, domain 2"/>
    <property type="match status" value="1"/>
</dbReference>
<keyword evidence="4" id="KW-0444">Lipid biosynthesis</keyword>
<dbReference type="UniPathway" id="UPA00094"/>
<dbReference type="CDD" id="cd00833">
    <property type="entry name" value="PKS"/>
    <property type="match status" value="2"/>
</dbReference>
<comment type="pathway">
    <text evidence="1">Lipid metabolism; fatty acid biosynthesis.</text>
</comment>
<evidence type="ECO:0000256" key="1">
    <source>
        <dbReference type="ARBA" id="ARBA00005194"/>
    </source>
</evidence>
<organism evidence="14 15">
    <name type="scientific">Desulfosarcina ovata subsp. sediminis</name>
    <dbReference type="NCBI Taxonomy" id="885957"/>
    <lineage>
        <taxon>Bacteria</taxon>
        <taxon>Pseudomonadati</taxon>
        <taxon>Thermodesulfobacteriota</taxon>
        <taxon>Desulfobacteria</taxon>
        <taxon>Desulfobacterales</taxon>
        <taxon>Desulfosarcinaceae</taxon>
        <taxon>Desulfosarcina</taxon>
    </lineage>
</organism>
<name>A0A5K7ZCY5_9BACT</name>
<dbReference type="Pfam" id="PF00109">
    <property type="entry name" value="ketoacyl-synt"/>
    <property type="match status" value="2"/>
</dbReference>
<keyword evidence="6 11" id="KW-0808">Transferase</keyword>
<feature type="region of interest" description="Disordered" evidence="12">
    <location>
        <begin position="1417"/>
        <end position="1474"/>
    </location>
</feature>
<proteinExistence type="inferred from homology"/>
<comment type="similarity">
    <text evidence="11">Belongs to the thiolase-like superfamily. Beta-ketoacyl-ACP synthases family.</text>
</comment>
<dbReference type="InterPro" id="IPR020841">
    <property type="entry name" value="PKS_Beta-ketoAc_synthase_dom"/>
</dbReference>
<evidence type="ECO:0000313" key="15">
    <source>
        <dbReference type="Proteomes" id="UP000425960"/>
    </source>
</evidence>
<feature type="domain" description="Ketosynthase family 3 (KS3)" evidence="13">
    <location>
        <begin position="1"/>
        <end position="442"/>
    </location>
</feature>
<evidence type="ECO:0000256" key="5">
    <source>
        <dbReference type="ARBA" id="ARBA00022553"/>
    </source>
</evidence>
<dbReference type="InterPro" id="IPR052568">
    <property type="entry name" value="PKS-FAS_Synthase"/>
</dbReference>
<dbReference type="GO" id="GO:0004315">
    <property type="term" value="F:3-oxoacyl-[acyl-carrier-protein] synthase activity"/>
    <property type="evidence" value="ECO:0007669"/>
    <property type="project" value="InterPro"/>
</dbReference>
<dbReference type="Gene3D" id="3.30.70.250">
    <property type="entry name" value="Malonyl-CoA ACP transacylase, ACP-binding"/>
    <property type="match status" value="1"/>
</dbReference>
<dbReference type="KEGG" id="dov:DSCO28_06040"/>
<evidence type="ECO:0000256" key="4">
    <source>
        <dbReference type="ARBA" id="ARBA00022516"/>
    </source>
</evidence>
<dbReference type="InterPro" id="IPR029069">
    <property type="entry name" value="HotDog_dom_sf"/>
</dbReference>
<dbReference type="Gene3D" id="3.40.47.10">
    <property type="match status" value="2"/>
</dbReference>
<dbReference type="InterPro" id="IPR016039">
    <property type="entry name" value="Thiolase-like"/>
</dbReference>
<keyword evidence="5" id="KW-0597">Phosphoprotein</keyword>
<dbReference type="InterPro" id="IPR010083">
    <property type="entry name" value="FabA"/>
</dbReference>
<evidence type="ECO:0000259" key="13">
    <source>
        <dbReference type="PROSITE" id="PS52004"/>
    </source>
</evidence>
<feature type="region of interest" description="Disordered" evidence="12">
    <location>
        <begin position="445"/>
        <end position="467"/>
    </location>
</feature>
<dbReference type="CDD" id="cd01287">
    <property type="entry name" value="FabA"/>
    <property type="match status" value="1"/>
</dbReference>
<dbReference type="GO" id="GO:0019171">
    <property type="term" value="F:(3R)-hydroxyacyl-[acyl-carrier-protein] dehydratase activity"/>
    <property type="evidence" value="ECO:0007669"/>
    <property type="project" value="InterPro"/>
</dbReference>
<dbReference type="SMART" id="SM00827">
    <property type="entry name" value="PKS_AT"/>
    <property type="match status" value="1"/>
</dbReference>
<dbReference type="Pfam" id="PF07977">
    <property type="entry name" value="FabA"/>
    <property type="match status" value="4"/>
</dbReference>
<evidence type="ECO:0000256" key="11">
    <source>
        <dbReference type="RuleBase" id="RU003694"/>
    </source>
</evidence>
<dbReference type="InterPro" id="IPR001227">
    <property type="entry name" value="Ac_transferase_dom_sf"/>
</dbReference>
<dbReference type="Gene3D" id="3.10.129.10">
    <property type="entry name" value="Hotdog Thioesterase"/>
    <property type="match status" value="4"/>
</dbReference>
<evidence type="ECO:0000256" key="2">
    <source>
        <dbReference type="ARBA" id="ARBA00006714"/>
    </source>
</evidence>
<dbReference type="PANTHER" id="PTHR43074">
    <property type="entry name" value="OMEGA-3 POLYUNSATURATED FATTY ACID SYNTHASE PFAB-RELATED"/>
    <property type="match status" value="1"/>
</dbReference>
<dbReference type="SUPFAM" id="SSF54637">
    <property type="entry name" value="Thioesterase/thiol ester dehydrase-isomerase"/>
    <property type="match status" value="4"/>
</dbReference>
<feature type="domain" description="Ketosynthase family 3 (KS3)" evidence="13">
    <location>
        <begin position="469"/>
        <end position="924"/>
    </location>
</feature>
<feature type="region of interest" description="Disordered" evidence="12">
    <location>
        <begin position="1524"/>
        <end position="1553"/>
    </location>
</feature>
<dbReference type="Pfam" id="PF02801">
    <property type="entry name" value="Ketoacyl-synt_C"/>
    <property type="match status" value="2"/>
</dbReference>
<gene>
    <name evidence="14" type="ORF">DSCO28_06040</name>
</gene>
<keyword evidence="3" id="KW-0596">Phosphopantetheine</keyword>
<keyword evidence="10" id="KW-0456">Lyase</keyword>
<evidence type="ECO:0000256" key="9">
    <source>
        <dbReference type="ARBA" id="ARBA00023160"/>
    </source>
</evidence>
<dbReference type="PANTHER" id="PTHR43074:SF1">
    <property type="entry name" value="BETA-KETOACYL SYNTHASE FAMILY PROTEIN-RELATED"/>
    <property type="match status" value="1"/>
</dbReference>
<dbReference type="SMART" id="SM00825">
    <property type="entry name" value="PKS_KS"/>
    <property type="match status" value="2"/>
</dbReference>
<protein>
    <recommendedName>
        <fullName evidence="13">Ketosynthase family 3 (KS3) domain-containing protein</fullName>
    </recommendedName>
</protein>
<evidence type="ECO:0000256" key="6">
    <source>
        <dbReference type="ARBA" id="ARBA00022679"/>
    </source>
</evidence>
<dbReference type="PROSITE" id="PS52004">
    <property type="entry name" value="KS3_2"/>
    <property type="match status" value="2"/>
</dbReference>
<feature type="compositionally biased region" description="Low complexity" evidence="12">
    <location>
        <begin position="1461"/>
        <end position="1470"/>
    </location>
</feature>
<dbReference type="Proteomes" id="UP000425960">
    <property type="component" value="Chromosome"/>
</dbReference>
<feature type="compositionally biased region" description="Polar residues" evidence="12">
    <location>
        <begin position="1439"/>
        <end position="1449"/>
    </location>
</feature>
<keyword evidence="8" id="KW-0443">Lipid metabolism</keyword>
<sequence>MIAVVGMDGIFPGALNLDIFWQNIIGGVDQSRPAPPSRWIAPVEDRLRSTVTPDRPYSRHACLIDDFHFEPDGFSLDPDLTRHLDPVHHLTLTAGKRAVGGCQTGKVDFSRVDTILAAIALPTDGASAYSRQLLGRAIERRLFPQTTAKPLHFTRAETLASRVDGLPAALLAAEMGFGGDSFTLDAACASSIYAVKLACDALVAGRADMVVTGGVSRPECLYTQTGFSQLQALSASGRCAPFDHRADGLVVGEGVGILVLKRLTDALTHGDTILGVIHGIGLSNDMRGNLLAPERQGQLRAMQAAYAAAGWQPSDVNLIECHGTGTRAGDTTEIESLIALWKGQSATAGTCAIGSVKSMIGHLLTAAGAAGMIKILLAIKHRMLPPSIHFEAAPPDSPLAGSPFRVQSETAVWETPTTGTPRRAAVSAFGFGGINAHILFEEWPENRQPQDQVRGQSSTQPARMSPEPLEPVAIVGMGVNAGSLDRVSAFEAAIFNGRSAIGQRPAGRWKGADAVYAAALNDFDPHGAYLGQIDVGIGEFQIPPNEIDAILPQQLLALKTGAAALGDAGLPLRESRTRMGVVVGINFDFEATNFHLRWQLFSALQRWHSQFGIAIDDQDVDSYLSALRDGCGPPLTAPRVMGALGGIVASRMAREFRFGGPSFVVSADTASGIKALRVAVDRLQQGEADAMLVGAVDLFAEGRSVVRMDSVLPLSRSNRIRPFDADADGTLPGDGGVALVLKPLSLARAQKDRIYAVIRGIGSAGGNDPATGRVDGKVYSRSLEHCFANSPVRPDQLSYVEAHGSGLPDQDQIELNALSRFFNGHVAAGPENAIALGATKPVCGHTGAAAGLLALAKTALCLYRRTLPPLPGFTRLPDSIDPAIPFHIPRHCQPWYRNRDQGPRTAISCTMTVDGTCSHVLLQEEESRLPEVHRSHPIPMGKVLPGLFVVTGDAPDQLVSGLADLNSHLETAGQGRLEIAAARWLDTHPPDSDHKLAIALIIGPDDNGSEIIAQARQAVDNGATDPRSKRVFYRSQPMGKQTPIAMVYPGSGNHYLGMGRDLALRFPDILDGMDRDTNRLKTQMRPWHLMPWGQDWSAGWQQEANLRLKADILNMIFAQVVYGGLMTRILKRFAVPTDALIGYSLGESAALFAHGVWADRGDMLARMQATDLFSTQLAGPCRALRQAWKIPDETQVDWQVAVVNRPVDQVRATIDAMANVRLLIVNSPDECVIGGLRPAIEAAVGALGCQAIFLDGVVTVHCDAALPVAREYRDLHHFPTTPRSGLSVYSCSWAAPYAVTADRIADSIEKQAVDGFDFTRTIKRAYGDGIRIFVEAGPRASCTRMIDRILDGQDHLAVAANHSGESEIAALLRCLGRLVVERIPLDLNPLYEDIVESGENQMTPPKKSTVTVTVGGQMLNPRLPAPTKPPKRRVMPAVTSESAQASKVTPVQNPAPPPPAAVEAPSPEQSGNPWTALMDTAQQTMASTAAAHEQFLQLSEQLTQSFAEAFDLQNRLLGMGARAQNDNTVEPSPAPAIPQVPVEARGDRPTAPDQPVVAFDRDMCMEFAIGSVGRMLGPAFDVVDTHRVRVRLPDEPLMLVDRILSVEGEMLSMGAGRVVTEHDVQPGAWYLDGERAPVCISVEAGQADLFLGAYLGIDHQVKGQRAYRLLDAVITFHRGLPRPGDTIRYEIAIDRFVRQGETWMFFFRFEGYIGDDHLITMRDGCAGFFTETEVENSGGIILTEQERQPTAGKCPPGWHPLVPMARESFTDAQVEALRRGDLAGCFGERFAGVQLAQSLWLPDGRMRLIHRIIDLDPAGGRYGLGLIRAEADVHPDDWFLTCHFVDDMVMPGTLMYECCAHALRVFLQRMGWITDKPGVCYEPVVGNAAQLKCRGPVTPKTAHVHYEIQISEIGNGPEPYVIADAHMFADGRPIVFFKDMSMKMTGVTGQEIEDAWRQRGALEKKTYTPLYDRASILSFAVGKPSEAFGEPYRVFDSQRTIARLPGPPYCFMDRVVRVEPPAWELKADGWVTAKYDIPTAAWYFAADRSGVMPFCVLLEIALQPCGWLAAYAGSALHSQQDLKFRNLGGSAVWHRQVTPDSGTLTMRCRMTKVSEAAEMIIENFDFEVLAGGQPVYTGDTYFGFFSAPALTQQKGLGMADPLVKTLAPFAGHDQETEQLPVDVPPTPADAEGMPPHIDHLALPGKALLMIDRIDCYLPDGGHAGLGYIRGSKRVDPDEWFFKAHFYQDPVCPGSLGLESFLQLLKTFAIRRWPELTNSHRFRLLDGSRHSWSYRGQIIPKNKTVMVEASVTQIKDGPAPVIRADGLLWVDGLAIYKMENFELALVPAAEATTP</sequence>
<accession>A0A5K7ZCY5</accession>
<dbReference type="InterPro" id="IPR014043">
    <property type="entry name" value="Acyl_transferase_dom"/>
</dbReference>
<dbReference type="GO" id="GO:0006633">
    <property type="term" value="P:fatty acid biosynthetic process"/>
    <property type="evidence" value="ECO:0007669"/>
    <property type="project" value="UniProtKB-UniPathway"/>
</dbReference>
<dbReference type="InterPro" id="IPR016035">
    <property type="entry name" value="Acyl_Trfase/lysoPLipase"/>
</dbReference>
<keyword evidence="7" id="KW-0276">Fatty acid metabolism</keyword>
<dbReference type="GO" id="GO:0005737">
    <property type="term" value="C:cytoplasm"/>
    <property type="evidence" value="ECO:0007669"/>
    <property type="project" value="InterPro"/>
</dbReference>
<feature type="compositionally biased region" description="Polar residues" evidence="12">
    <location>
        <begin position="447"/>
        <end position="462"/>
    </location>
</feature>
<evidence type="ECO:0000256" key="8">
    <source>
        <dbReference type="ARBA" id="ARBA00023098"/>
    </source>
</evidence>